<keyword evidence="3" id="KW-0862">Zinc</keyword>
<dbReference type="GO" id="GO:0043565">
    <property type="term" value="F:sequence-specific DNA binding"/>
    <property type="evidence" value="ECO:0007669"/>
    <property type="project" value="InterPro"/>
</dbReference>
<evidence type="ECO:0000256" key="5">
    <source>
        <dbReference type="ARBA" id="ARBA00023125"/>
    </source>
</evidence>
<proteinExistence type="inferred from homology"/>
<dbReference type="CDD" id="cd00202">
    <property type="entry name" value="ZnF_GATA"/>
    <property type="match status" value="1"/>
</dbReference>
<dbReference type="GO" id="GO:0006355">
    <property type="term" value="P:regulation of DNA-templated transcription"/>
    <property type="evidence" value="ECO:0007669"/>
    <property type="project" value="InterPro"/>
</dbReference>
<keyword evidence="6" id="KW-0804">Transcription</keyword>
<evidence type="ECO:0000256" key="4">
    <source>
        <dbReference type="ARBA" id="ARBA00023015"/>
    </source>
</evidence>
<protein>
    <submittedName>
        <fullName evidence="12">GATA transcription factor 12-like</fullName>
    </submittedName>
</protein>
<evidence type="ECO:0000256" key="6">
    <source>
        <dbReference type="ARBA" id="ARBA00023163"/>
    </source>
</evidence>
<dbReference type="GeneID" id="109722103"/>
<evidence type="ECO:0000256" key="9">
    <source>
        <dbReference type="SAM" id="MobiDB-lite"/>
    </source>
</evidence>
<evidence type="ECO:0000256" key="3">
    <source>
        <dbReference type="ARBA" id="ARBA00022833"/>
    </source>
</evidence>
<keyword evidence="11" id="KW-1185">Reference proteome</keyword>
<gene>
    <name evidence="12" type="primary">LOC109722103</name>
</gene>
<organism evidence="11 12">
    <name type="scientific">Ananas comosus</name>
    <name type="common">Pineapple</name>
    <name type="synonym">Ananas ananas</name>
    <dbReference type="NCBI Taxonomy" id="4615"/>
    <lineage>
        <taxon>Eukaryota</taxon>
        <taxon>Viridiplantae</taxon>
        <taxon>Streptophyta</taxon>
        <taxon>Embryophyta</taxon>
        <taxon>Tracheophyta</taxon>
        <taxon>Spermatophyta</taxon>
        <taxon>Magnoliopsida</taxon>
        <taxon>Liliopsida</taxon>
        <taxon>Poales</taxon>
        <taxon>Bromeliaceae</taxon>
        <taxon>Bromelioideae</taxon>
        <taxon>Ananas</taxon>
    </lineage>
</organism>
<dbReference type="RefSeq" id="XP_020105576.1">
    <property type="nucleotide sequence ID" value="XM_020249987.1"/>
</dbReference>
<dbReference type="PANTHER" id="PTHR46813:SF16">
    <property type="entry name" value="GATA TRANSCRIPTION FACTOR 18"/>
    <property type="match status" value="1"/>
</dbReference>
<dbReference type="OrthoDB" id="2162994at2759"/>
<dbReference type="SMART" id="SM00401">
    <property type="entry name" value="ZnF_GATA"/>
    <property type="match status" value="1"/>
</dbReference>
<dbReference type="InterPro" id="IPR013088">
    <property type="entry name" value="Znf_NHR/GATA"/>
</dbReference>
<evidence type="ECO:0000256" key="2">
    <source>
        <dbReference type="ARBA" id="ARBA00022771"/>
    </source>
</evidence>
<evidence type="ECO:0000256" key="8">
    <source>
        <dbReference type="PROSITE-ProRule" id="PRU00094"/>
    </source>
</evidence>
<evidence type="ECO:0000259" key="10">
    <source>
        <dbReference type="PROSITE" id="PS50114"/>
    </source>
</evidence>
<dbReference type="Pfam" id="PF00320">
    <property type="entry name" value="GATA"/>
    <property type="match status" value="1"/>
</dbReference>
<dbReference type="Proteomes" id="UP000515123">
    <property type="component" value="Linkage group 16"/>
</dbReference>
<keyword evidence="5" id="KW-0238">DNA-binding</keyword>
<evidence type="ECO:0000256" key="1">
    <source>
        <dbReference type="ARBA" id="ARBA00022723"/>
    </source>
</evidence>
<dbReference type="Gene3D" id="3.30.50.10">
    <property type="entry name" value="Erythroid Transcription Factor GATA-1, subunit A"/>
    <property type="match status" value="1"/>
</dbReference>
<evidence type="ECO:0000313" key="12">
    <source>
        <dbReference type="RefSeq" id="XP_020105576.1"/>
    </source>
</evidence>
<dbReference type="SUPFAM" id="SSF57716">
    <property type="entry name" value="Glucocorticoid receptor-like (DNA-binding domain)"/>
    <property type="match status" value="1"/>
</dbReference>
<name>A0A6P5GAC6_ANACO</name>
<dbReference type="PROSITE" id="PS00344">
    <property type="entry name" value="GATA_ZN_FINGER_1"/>
    <property type="match status" value="1"/>
</dbReference>
<keyword evidence="4" id="KW-0805">Transcription regulation</keyword>
<comment type="similarity">
    <text evidence="7">Belongs to the type IV zinc-finger family. Class B subfamily.</text>
</comment>
<evidence type="ECO:0000256" key="7">
    <source>
        <dbReference type="ARBA" id="ARBA00024019"/>
    </source>
</evidence>
<dbReference type="AlphaFoldDB" id="A0A6P5GAC6"/>
<accession>A0A6P5GAC6</accession>
<evidence type="ECO:0000313" key="11">
    <source>
        <dbReference type="Proteomes" id="UP000515123"/>
    </source>
</evidence>
<reference evidence="11" key="1">
    <citation type="journal article" date="2015" name="Nat. Genet.">
        <title>The pineapple genome and the evolution of CAM photosynthesis.</title>
        <authorList>
            <person name="Ming R."/>
            <person name="VanBuren R."/>
            <person name="Wai C.M."/>
            <person name="Tang H."/>
            <person name="Schatz M.C."/>
            <person name="Bowers J.E."/>
            <person name="Lyons E."/>
            <person name="Wang M.L."/>
            <person name="Chen J."/>
            <person name="Biggers E."/>
            <person name="Zhang J."/>
            <person name="Huang L."/>
            <person name="Zhang L."/>
            <person name="Miao W."/>
            <person name="Zhang J."/>
            <person name="Ye Z."/>
            <person name="Miao C."/>
            <person name="Lin Z."/>
            <person name="Wang H."/>
            <person name="Zhou H."/>
            <person name="Yim W.C."/>
            <person name="Priest H.D."/>
            <person name="Zheng C."/>
            <person name="Woodhouse M."/>
            <person name="Edger P.P."/>
            <person name="Guyot R."/>
            <person name="Guo H.B."/>
            <person name="Guo H."/>
            <person name="Zheng G."/>
            <person name="Singh R."/>
            <person name="Sharma A."/>
            <person name="Min X."/>
            <person name="Zheng Y."/>
            <person name="Lee H."/>
            <person name="Gurtowski J."/>
            <person name="Sedlazeck F.J."/>
            <person name="Harkess A."/>
            <person name="McKain M.R."/>
            <person name="Liao Z."/>
            <person name="Fang J."/>
            <person name="Liu J."/>
            <person name="Zhang X."/>
            <person name="Zhang Q."/>
            <person name="Hu W."/>
            <person name="Qin Y."/>
            <person name="Wang K."/>
            <person name="Chen L.Y."/>
            <person name="Shirley N."/>
            <person name="Lin Y.R."/>
            <person name="Liu L.Y."/>
            <person name="Hernandez A.G."/>
            <person name="Wright C.L."/>
            <person name="Bulone V."/>
            <person name="Tuskan G.A."/>
            <person name="Heath K."/>
            <person name="Zee F."/>
            <person name="Moore P.H."/>
            <person name="Sunkar R."/>
            <person name="Leebens-Mack J.H."/>
            <person name="Mockler T."/>
            <person name="Bennetzen J.L."/>
            <person name="Freeling M."/>
            <person name="Sankoff D."/>
            <person name="Paterson A.H."/>
            <person name="Zhu X."/>
            <person name="Yang X."/>
            <person name="Smith J.A."/>
            <person name="Cushman J.C."/>
            <person name="Paull R.E."/>
            <person name="Yu Q."/>
        </authorList>
    </citation>
    <scope>NUCLEOTIDE SEQUENCE [LARGE SCALE GENOMIC DNA]</scope>
    <source>
        <strain evidence="11">cv. F153</strain>
    </source>
</reference>
<dbReference type="PANTHER" id="PTHR46813">
    <property type="entry name" value="GATA TRANSCRIPTION FACTOR 18"/>
    <property type="match status" value="1"/>
</dbReference>
<reference evidence="12" key="2">
    <citation type="submission" date="2025-08" db="UniProtKB">
        <authorList>
            <consortium name="RefSeq"/>
        </authorList>
    </citation>
    <scope>IDENTIFICATION</scope>
    <source>
        <tissue evidence="12">Leaf</tissue>
    </source>
</reference>
<feature type="region of interest" description="Disordered" evidence="9">
    <location>
        <begin position="80"/>
        <end position="101"/>
    </location>
</feature>
<feature type="domain" description="GATA-type" evidence="10">
    <location>
        <begin position="131"/>
        <end position="167"/>
    </location>
</feature>
<dbReference type="PROSITE" id="PS50114">
    <property type="entry name" value="GATA_ZN_FINGER_2"/>
    <property type="match status" value="1"/>
</dbReference>
<sequence length="244" mass="24580">MVGSMLHECGRPRSTCGLLGGTCGGGGGATSSSSSSFSISNLFPSYAPPTTSNSTGSSSGGEGEGLSSYVDCTLSLGTPSTRHAGAGPGFGGPGPAQPPSSLQWDVMGRPNKQQCCGGGGGSGGFSKGNGGDAPRRCANCDTTSTPLWRNGPRGPKSLCNACGIRYKKEERRAATSSAVPPPPPPPLQQQWGCYGAAAAASKGAVSIAMYGDDGADSWRLNAAAAAAQAPQFHVRDWPSLFQYN</sequence>
<keyword evidence="1" id="KW-0479">Metal-binding</keyword>
<keyword evidence="2 8" id="KW-0863">Zinc-finger</keyword>
<dbReference type="GO" id="GO:0008270">
    <property type="term" value="F:zinc ion binding"/>
    <property type="evidence" value="ECO:0007669"/>
    <property type="project" value="UniProtKB-KW"/>
</dbReference>
<dbReference type="InterPro" id="IPR000679">
    <property type="entry name" value="Znf_GATA"/>
</dbReference>